<feature type="domain" description="Ubiquitin-like" evidence="3">
    <location>
        <begin position="481"/>
        <end position="563"/>
    </location>
</feature>
<evidence type="ECO:0000313" key="4">
    <source>
        <dbReference type="EMBL" id="KAF1815859.1"/>
    </source>
</evidence>
<keyword evidence="5" id="KW-1185">Reference proteome</keyword>
<feature type="region of interest" description="Disordered" evidence="2">
    <location>
        <begin position="438"/>
        <end position="480"/>
    </location>
</feature>
<dbReference type="RefSeq" id="XP_033537490.1">
    <property type="nucleotide sequence ID" value="XM_033674326.1"/>
</dbReference>
<feature type="compositionally biased region" description="Low complexity" evidence="2">
    <location>
        <begin position="654"/>
        <end position="665"/>
    </location>
</feature>
<feature type="compositionally biased region" description="Pro residues" evidence="2">
    <location>
        <begin position="266"/>
        <end position="299"/>
    </location>
</feature>
<evidence type="ECO:0000313" key="5">
    <source>
        <dbReference type="Proteomes" id="UP000504638"/>
    </source>
</evidence>
<evidence type="ECO:0000313" key="6">
    <source>
        <dbReference type="RefSeq" id="XP_033537490.1"/>
    </source>
</evidence>
<feature type="compositionally biased region" description="Pro residues" evidence="2">
    <location>
        <begin position="610"/>
        <end position="653"/>
    </location>
</feature>
<dbReference type="PANTHER" id="PTHR45725">
    <property type="entry name" value="FORMIN HOMOLOGY 2 FAMILY MEMBER"/>
    <property type="match status" value="1"/>
</dbReference>
<feature type="compositionally biased region" description="Pro residues" evidence="2">
    <location>
        <begin position="200"/>
        <end position="214"/>
    </location>
</feature>
<feature type="compositionally biased region" description="Pro residues" evidence="2">
    <location>
        <begin position="310"/>
        <end position="325"/>
    </location>
</feature>
<dbReference type="EMBL" id="ML975151">
    <property type="protein sequence ID" value="KAF1815859.1"/>
    <property type="molecule type" value="Genomic_DNA"/>
</dbReference>
<dbReference type="InterPro" id="IPR051425">
    <property type="entry name" value="Formin_Homology"/>
</dbReference>
<reference evidence="6" key="3">
    <citation type="submission" date="2025-04" db="UniProtKB">
        <authorList>
            <consortium name="RefSeq"/>
        </authorList>
    </citation>
    <scope>IDENTIFICATION</scope>
    <source>
        <strain evidence="6">CBS 781.70</strain>
    </source>
</reference>
<feature type="compositionally biased region" description="Basic residues" evidence="2">
    <location>
        <begin position="598"/>
        <end position="607"/>
    </location>
</feature>
<dbReference type="PANTHER" id="PTHR45725:SF1">
    <property type="entry name" value="DISHEVELLED ASSOCIATED ACTIVATOR OF MORPHOGENESIS, ISOFORM D"/>
    <property type="match status" value="1"/>
</dbReference>
<reference evidence="4 6" key="1">
    <citation type="submission" date="2020-01" db="EMBL/GenBank/DDBJ databases">
        <authorList>
            <consortium name="DOE Joint Genome Institute"/>
            <person name="Haridas S."/>
            <person name="Albert R."/>
            <person name="Binder M."/>
            <person name="Bloem J."/>
            <person name="Labutti K."/>
            <person name="Salamov A."/>
            <person name="Andreopoulos B."/>
            <person name="Baker S.E."/>
            <person name="Barry K."/>
            <person name="Bills G."/>
            <person name="Bluhm B.H."/>
            <person name="Cannon C."/>
            <person name="Castanera R."/>
            <person name="Culley D.E."/>
            <person name="Daum C."/>
            <person name="Ezra D."/>
            <person name="Gonzalez J.B."/>
            <person name="Henrissat B."/>
            <person name="Kuo A."/>
            <person name="Liang C."/>
            <person name="Lipzen A."/>
            <person name="Lutzoni F."/>
            <person name="Magnuson J."/>
            <person name="Mondo S."/>
            <person name="Nolan M."/>
            <person name="Ohm R."/>
            <person name="Pangilinan J."/>
            <person name="Park H.-J."/>
            <person name="Ramirez L."/>
            <person name="Alfaro M."/>
            <person name="Sun H."/>
            <person name="Tritt A."/>
            <person name="Yoshinaga Y."/>
            <person name="Zwiers L.-H."/>
            <person name="Turgeon B.G."/>
            <person name="Goodwin S.B."/>
            <person name="Spatafora J.W."/>
            <person name="Crous P.W."/>
            <person name="Grigoriev I.V."/>
        </authorList>
    </citation>
    <scope>NUCLEOTIDE SEQUENCE</scope>
    <source>
        <strain evidence="4 6">CBS 781.70</strain>
    </source>
</reference>
<feature type="region of interest" description="Disordered" evidence="2">
    <location>
        <begin position="1"/>
        <end position="336"/>
    </location>
</feature>
<name>A0A6G1GDB4_9PEZI</name>
<dbReference type="AlphaFoldDB" id="A0A6G1GDB4"/>
<organism evidence="4">
    <name type="scientific">Eremomyces bilateralis CBS 781.70</name>
    <dbReference type="NCBI Taxonomy" id="1392243"/>
    <lineage>
        <taxon>Eukaryota</taxon>
        <taxon>Fungi</taxon>
        <taxon>Dikarya</taxon>
        <taxon>Ascomycota</taxon>
        <taxon>Pezizomycotina</taxon>
        <taxon>Dothideomycetes</taxon>
        <taxon>Dothideomycetes incertae sedis</taxon>
        <taxon>Eremomycetales</taxon>
        <taxon>Eremomycetaceae</taxon>
        <taxon>Eremomyces</taxon>
    </lineage>
</organism>
<evidence type="ECO:0000256" key="1">
    <source>
        <dbReference type="SAM" id="Coils"/>
    </source>
</evidence>
<feature type="compositionally biased region" description="Basic residues" evidence="2">
    <location>
        <begin position="80"/>
        <end position="95"/>
    </location>
</feature>
<feature type="coiled-coil region" evidence="1">
    <location>
        <begin position="339"/>
        <end position="378"/>
    </location>
</feature>
<accession>A0A6G1GDB4</accession>
<reference evidence="6" key="2">
    <citation type="submission" date="2020-04" db="EMBL/GenBank/DDBJ databases">
        <authorList>
            <consortium name="NCBI Genome Project"/>
        </authorList>
    </citation>
    <scope>NUCLEOTIDE SEQUENCE</scope>
    <source>
        <strain evidence="6">CBS 781.70</strain>
    </source>
</reference>
<protein>
    <recommendedName>
        <fullName evidence="3">Ubiquitin-like domain-containing protein</fullName>
    </recommendedName>
</protein>
<proteinExistence type="predicted"/>
<evidence type="ECO:0000259" key="3">
    <source>
        <dbReference type="Pfam" id="PF22893"/>
    </source>
</evidence>
<dbReference type="Pfam" id="PF22893">
    <property type="entry name" value="ULD_2"/>
    <property type="match status" value="1"/>
</dbReference>
<dbReference type="InterPro" id="IPR054464">
    <property type="entry name" value="ULD_fung"/>
</dbReference>
<feature type="compositionally biased region" description="Polar residues" evidence="2">
    <location>
        <begin position="1"/>
        <end position="12"/>
    </location>
</feature>
<feature type="compositionally biased region" description="Acidic residues" evidence="2">
    <location>
        <begin position="43"/>
        <end position="71"/>
    </location>
</feature>
<feature type="region of interest" description="Disordered" evidence="2">
    <location>
        <begin position="593"/>
        <end position="698"/>
    </location>
</feature>
<sequence>MYRKNITLSNSTDSERTHDLISDEDISSGVDVSRGAYTSSASAEDDEEEDEEVDDDEEWENVGYAEDDIEPSDSASRPRAPTRHPAHVPRPRRSASRQIPVDDPPPRSRNRSAQGRAPRRRREYQEVPRSRQTSIPDSLDYEDDFPGHFGRPPQHPPHPSPQWSHVPHNTAPYAPSMASGPYGAPFHPPPHLPDSLVPYPRGPDPYGYPNPFDPDPGRPNAFGGRQPPPPPDGYFREQSRRNPRYSMPHPGAMDMMAYSPNNYYPQYPPYMPPGYPMYPPPGGSPPPAPPQPPPPPAGAPTPASAHAVTPEPPPPQPAPQRPPSAPAEALKDPRFEEIRELLQRQLQLEEAKQVAAKKQAEDAKKQAELDKLRKLEELLFAQKDEAAKREEAMLKRHEQYEAAAKAQAAKEAAARAVAEKNEEFKKVALAAHKKAEDEFKKKEDEAKEAHNKEMAAAKEAKEKAEAAQKAADEELKKMKPKESPIRFKDAVGRKFQFPWSICKTWRGMEDLIKQAFLHVDVIGPHVHEGHYDLLGPDGVIILPQVWETMIKPDWEITMKLWPMEDPKKKEKELAAHHPFPPGMLPPLPLGMPTIPGSKGKKGSKSKSKMPFPPVGPPPMGFPPPPPGMPMMPPPPPGPPMHPGAPIPPHPMMPPTAAAAMAAAAPAKKKKKPVASGLMRWAAGPGRVQSTRRSAKKDP</sequence>
<dbReference type="Proteomes" id="UP000504638">
    <property type="component" value="Unplaced"/>
</dbReference>
<evidence type="ECO:0000256" key="2">
    <source>
        <dbReference type="SAM" id="MobiDB-lite"/>
    </source>
</evidence>
<dbReference type="OrthoDB" id="3045089at2759"/>
<gene>
    <name evidence="4 6" type="ORF">P152DRAFT_199828</name>
</gene>
<keyword evidence="1" id="KW-0175">Coiled coil</keyword>
<dbReference type="GeneID" id="54414896"/>